<dbReference type="KEGG" id="char:105899739"/>
<gene>
    <name evidence="3" type="primary">LOC105899739</name>
</gene>
<proteinExistence type="predicted"/>
<evidence type="ECO:0000313" key="3">
    <source>
        <dbReference type="RefSeq" id="XP_042563866.1"/>
    </source>
</evidence>
<dbReference type="Proteomes" id="UP000515152">
    <property type="component" value="Chromosome 6"/>
</dbReference>
<dbReference type="PANTHER" id="PTHR14499:SF20">
    <property type="entry name" value="BTB_POZ DOMAIN-CONTAINING PROTEIN KCTD19"/>
    <property type="match status" value="1"/>
</dbReference>
<evidence type="ECO:0000313" key="2">
    <source>
        <dbReference type="Proteomes" id="UP000515152"/>
    </source>
</evidence>
<dbReference type="PANTHER" id="PTHR14499">
    <property type="entry name" value="POTASSIUM CHANNEL TETRAMERIZATION DOMAIN-CONTAINING"/>
    <property type="match status" value="1"/>
</dbReference>
<keyword evidence="2" id="KW-1185">Reference proteome</keyword>
<dbReference type="GeneID" id="105899739"/>
<dbReference type="RefSeq" id="XP_042563866.1">
    <property type="nucleotide sequence ID" value="XM_042707932.1"/>
</dbReference>
<evidence type="ECO:0000256" key="1">
    <source>
        <dbReference type="SAM" id="MobiDB-lite"/>
    </source>
</evidence>
<name>A0A8M1KIH0_CLUHA</name>
<organism evidence="2 3">
    <name type="scientific">Clupea harengus</name>
    <name type="common">Atlantic herring</name>
    <dbReference type="NCBI Taxonomy" id="7950"/>
    <lineage>
        <taxon>Eukaryota</taxon>
        <taxon>Metazoa</taxon>
        <taxon>Chordata</taxon>
        <taxon>Craniata</taxon>
        <taxon>Vertebrata</taxon>
        <taxon>Euteleostomi</taxon>
        <taxon>Actinopterygii</taxon>
        <taxon>Neopterygii</taxon>
        <taxon>Teleostei</taxon>
        <taxon>Clupei</taxon>
        <taxon>Clupeiformes</taxon>
        <taxon>Clupeoidei</taxon>
        <taxon>Clupeidae</taxon>
        <taxon>Clupea</taxon>
    </lineage>
</organism>
<feature type="region of interest" description="Disordered" evidence="1">
    <location>
        <begin position="562"/>
        <end position="605"/>
    </location>
</feature>
<dbReference type="OrthoDB" id="10003873at2759"/>
<dbReference type="AlphaFoldDB" id="A0A8M1KIH0"/>
<feature type="region of interest" description="Disordered" evidence="1">
    <location>
        <begin position="524"/>
        <end position="545"/>
    </location>
</feature>
<dbReference type="CDD" id="cd18373">
    <property type="entry name" value="BTB1_POZ_KCTD19"/>
    <property type="match status" value="1"/>
</dbReference>
<reference evidence="3" key="1">
    <citation type="submission" date="2025-08" db="UniProtKB">
        <authorList>
            <consortium name="RefSeq"/>
        </authorList>
    </citation>
    <scope>IDENTIFICATION</scope>
</reference>
<accession>A0A8M1KIH0</accession>
<sequence length="903" mass="101402">MAEDTKTCIFNVGGCLYSIPINRLSCFQESLLLKESVSNDHARLFLDRDGFTFRHLHYYIHTGKLASSCISEVNILYELASTLRLTSLQQALENRQSGRHFLRARPVDLQVAERASMYNWKTRICNPKQPESVASPVCILISIWRVVHDAIPLGLVGTPLVDNDEEVLYCFIPMEQIRLYSNLVTQDNLLWLCNDMAIIECGSRLFRFIANFLRTGKILLPEHFSDYELLSSEAKMVGMTKFVEALQEHCGINSNLSSMLLDSPQMSVLESVAQPFYIMTFDLLVKYPDSSLGQLHIDGNLEGSRLYITGSGVVFQHVQDWLGTCCLPLTEDASQLFGLREYLDGQDGAYQAFKEAFLEFHYKRKTSRRAFTAKPWSASMAACTVYKIVKVYVGTHWYATYLQTLLKYPELLSNSSKVNWICFGQTLHVKGDGQIFRHILNFLRSGRLLLPVDFREWPLLCQEVEAFQIPALTGALEDCSDYRAWCREKDQTSDGSSSSCLAASMSTDDEDCCLGISSDEESMHFSEEETQLRDSPDNSFFLMGDPSSRPFSGEPICVSSQSNYSSSKIENTGQTCGVPPGPSNSSREKPPEQPSNTEASSANSMSVSSDLSASIRSLLQKIRGTCLESLLQRLSSNISASQQHSTSAHRTKQESIPKERLVQILEETLRSRPNLMIRRLPGLTSSSCSGQTSASSESSLLAEHNVSAAAGYERNSLPMRGCVLRLTHPPVLGRGEPGGFFTHSVVYMGTSPDSTESYLPDVSFVHFNLSYEEMVYGREGHAFLTGIILDSVRLDSLNCTQKLAHLIYILWTRQATAEDFVQELLSTIRVKPNKNREKLLQWLHVSCLKKLYHCSAKTRTNPAGHLSWLSDSDPQFTLPLARHYSECVKLLEKHFCQTETLFP</sequence>
<feature type="compositionally biased region" description="Basic and acidic residues" evidence="1">
    <location>
        <begin position="524"/>
        <end position="536"/>
    </location>
</feature>
<feature type="compositionally biased region" description="Polar residues" evidence="1">
    <location>
        <begin position="562"/>
        <end position="575"/>
    </location>
</feature>
<dbReference type="CDD" id="cd18374">
    <property type="entry name" value="BTB2_POZ_KCTD19"/>
    <property type="match status" value="1"/>
</dbReference>
<protein>
    <submittedName>
        <fullName evidence="3">BTB/POZ domain-containing protein KCTD19</fullName>
    </submittedName>
</protein>